<dbReference type="KEGG" id="clup:CLUP02_01370"/>
<dbReference type="GeneID" id="73335421"/>
<name>A0A9Q8SCT9_9PEZI</name>
<dbReference type="RefSeq" id="XP_049136368.1">
    <property type="nucleotide sequence ID" value="XM_049280411.1"/>
</dbReference>
<gene>
    <name evidence="1" type="ORF">CLUP02_01370</name>
</gene>
<accession>A0A9Q8SCT9</accession>
<evidence type="ECO:0000313" key="1">
    <source>
        <dbReference type="EMBL" id="UQC74718.1"/>
    </source>
</evidence>
<organism evidence="1 2">
    <name type="scientific">Colletotrichum lupini</name>
    <dbReference type="NCBI Taxonomy" id="145971"/>
    <lineage>
        <taxon>Eukaryota</taxon>
        <taxon>Fungi</taxon>
        <taxon>Dikarya</taxon>
        <taxon>Ascomycota</taxon>
        <taxon>Pezizomycotina</taxon>
        <taxon>Sordariomycetes</taxon>
        <taxon>Hypocreomycetidae</taxon>
        <taxon>Glomerellales</taxon>
        <taxon>Glomerellaceae</taxon>
        <taxon>Colletotrichum</taxon>
        <taxon>Colletotrichum acutatum species complex</taxon>
    </lineage>
</organism>
<protein>
    <submittedName>
        <fullName evidence="1">Uncharacterized protein</fullName>
    </submittedName>
</protein>
<proteinExistence type="predicted"/>
<keyword evidence="2" id="KW-1185">Reference proteome</keyword>
<dbReference type="AlphaFoldDB" id="A0A9Q8SCT9"/>
<evidence type="ECO:0000313" key="2">
    <source>
        <dbReference type="Proteomes" id="UP000830671"/>
    </source>
</evidence>
<reference evidence="1" key="1">
    <citation type="journal article" date="2021" name="Mol. Plant Microbe Interact.">
        <title>Complete Genome Sequence of the Plant-Pathogenic Fungus Colletotrichum lupini.</title>
        <authorList>
            <person name="Baroncelli R."/>
            <person name="Pensec F."/>
            <person name="Da Lio D."/>
            <person name="Boufleur T."/>
            <person name="Vicente I."/>
            <person name="Sarrocco S."/>
            <person name="Picot A."/>
            <person name="Baraldi E."/>
            <person name="Sukno S."/>
            <person name="Thon M."/>
            <person name="Le Floch G."/>
        </authorList>
    </citation>
    <scope>NUCLEOTIDE SEQUENCE</scope>
    <source>
        <strain evidence="1">IMI 504893</strain>
    </source>
</reference>
<dbReference type="EMBL" id="CP019471">
    <property type="protein sequence ID" value="UQC74718.1"/>
    <property type="molecule type" value="Genomic_DNA"/>
</dbReference>
<sequence>MRHGTRKSAYNRRQLCPISRSVAATPAAIGRLVWLSLSFSLSLCSSLTSTNPRSTTRPHSGYTSLVFGFMRQSPRYRSASVAIAVINRRNRLCHSRAKFDHPPAPRILGTAASDRIILGGYWSLRQSFCRNIVFYLAPFLRAPFLRNPCQLTLTWATILHANQPPMIMASNVFETDDGSTIPQLETQRVTLSRNSRNWGAWMRMSNLSAYARTRCRTARPPMLTVLLEFCCMDIGNLLLLYRQDEILQLPSPPHEPGKSASGVDASSSFDSCASKSMLKAVVTTTATREATMPGMFHRLLAWFAAVCDNFRGASVRKFLQVDNSGNPRYRTSTEHQHQQGNWHAGKCREIPSIFVAHASMNTGGSNEHGQRTDRTWQVLHLDHLPHCF</sequence>
<dbReference type="Proteomes" id="UP000830671">
    <property type="component" value="Chromosome 1"/>
</dbReference>